<proteinExistence type="predicted"/>
<dbReference type="AlphaFoldDB" id="A0A1A8BW75"/>
<protein>
    <submittedName>
        <fullName evidence="1">Uncharacterized protein</fullName>
    </submittedName>
</protein>
<name>A0A1A8BW75_NOTKA</name>
<feature type="non-terminal residue" evidence="1">
    <location>
        <position position="56"/>
    </location>
</feature>
<dbReference type="EMBL" id="HADZ01007543">
    <property type="protein sequence ID" value="SBP71484.1"/>
    <property type="molecule type" value="Transcribed_RNA"/>
</dbReference>
<organism evidence="1">
    <name type="scientific">Nothobranchius kadleci</name>
    <name type="common">African annual killifish</name>
    <dbReference type="NCBI Taxonomy" id="1051664"/>
    <lineage>
        <taxon>Eukaryota</taxon>
        <taxon>Metazoa</taxon>
        <taxon>Chordata</taxon>
        <taxon>Craniata</taxon>
        <taxon>Vertebrata</taxon>
        <taxon>Euteleostomi</taxon>
        <taxon>Actinopterygii</taxon>
        <taxon>Neopterygii</taxon>
        <taxon>Teleostei</taxon>
        <taxon>Neoteleostei</taxon>
        <taxon>Acanthomorphata</taxon>
        <taxon>Ovalentaria</taxon>
        <taxon>Atherinomorphae</taxon>
        <taxon>Cyprinodontiformes</taxon>
        <taxon>Nothobranchiidae</taxon>
        <taxon>Nothobranchius</taxon>
    </lineage>
</organism>
<sequence length="56" mass="6402">GLPSCTFCVFPGPAHLNQYFNHLITMWSSAEACHLHQVCWSKETAPIYRMMEPCCN</sequence>
<reference evidence="1" key="2">
    <citation type="submission" date="2016-06" db="EMBL/GenBank/DDBJ databases">
        <title>The genome of a short-lived fish provides insights into sex chromosome evolution and the genetic control of aging.</title>
        <authorList>
            <person name="Reichwald K."/>
            <person name="Felder M."/>
            <person name="Petzold A."/>
            <person name="Koch P."/>
            <person name="Groth M."/>
            <person name="Platzer M."/>
        </authorList>
    </citation>
    <scope>NUCLEOTIDE SEQUENCE</scope>
    <source>
        <tissue evidence="1">Brain</tissue>
    </source>
</reference>
<reference evidence="1" key="1">
    <citation type="submission" date="2016-05" db="EMBL/GenBank/DDBJ databases">
        <authorList>
            <person name="Lavstsen T."/>
            <person name="Jespersen J.S."/>
        </authorList>
    </citation>
    <scope>NUCLEOTIDE SEQUENCE</scope>
    <source>
        <tissue evidence="1">Brain</tissue>
    </source>
</reference>
<feature type="non-terminal residue" evidence="1">
    <location>
        <position position="1"/>
    </location>
</feature>
<accession>A0A1A8BW75</accession>
<gene>
    <name evidence="1" type="primary">Nfu_g_1_008214</name>
</gene>
<evidence type="ECO:0000313" key="1">
    <source>
        <dbReference type="EMBL" id="SBP71484.1"/>
    </source>
</evidence>